<evidence type="ECO:0008006" key="3">
    <source>
        <dbReference type="Google" id="ProtNLM"/>
    </source>
</evidence>
<reference evidence="1 2" key="1">
    <citation type="submission" date="2019-03" db="EMBL/GenBank/DDBJ databases">
        <title>Single cell metagenomics reveals metabolic interactions within the superorganism composed of flagellate Streblomastix strix and complex community of Bacteroidetes bacteria on its surface.</title>
        <authorList>
            <person name="Treitli S.C."/>
            <person name="Kolisko M."/>
            <person name="Husnik F."/>
            <person name="Keeling P."/>
            <person name="Hampl V."/>
        </authorList>
    </citation>
    <scope>NUCLEOTIDE SEQUENCE [LARGE SCALE GENOMIC DNA]</scope>
    <source>
        <strain evidence="1">ST1C</strain>
    </source>
</reference>
<comment type="caution">
    <text evidence="1">The sequence shown here is derived from an EMBL/GenBank/DDBJ whole genome shotgun (WGS) entry which is preliminary data.</text>
</comment>
<dbReference type="InterPro" id="IPR012337">
    <property type="entry name" value="RNaseH-like_sf"/>
</dbReference>
<name>A0A5J4VF59_9EUKA</name>
<gene>
    <name evidence="1" type="ORF">EZS28_023459</name>
</gene>
<accession>A0A5J4VF59</accession>
<dbReference type="SUPFAM" id="SSF53098">
    <property type="entry name" value="Ribonuclease H-like"/>
    <property type="match status" value="1"/>
</dbReference>
<dbReference type="AlphaFoldDB" id="A0A5J4VF59"/>
<dbReference type="EMBL" id="SNRW01007578">
    <property type="protein sequence ID" value="KAA6381014.1"/>
    <property type="molecule type" value="Genomic_DNA"/>
</dbReference>
<evidence type="ECO:0000313" key="1">
    <source>
        <dbReference type="EMBL" id="KAA6381014.1"/>
    </source>
</evidence>
<sequence length="417" mass="48211">MYQLFGFRKKLEKRKINTDIFNVWKHEARNIVLYGRGWIMDYFICCILQWGFKRNINVSLHRVCFQNKIEKIDAGLILTEPCAAAVASSPSLNGKSYLLDIRRNVKTQADYSLFNADIFDKVAGNEIRPSSYVTDGLRVQTQSIKISKDQGYDQYSERVYLFQELERIKDLATFLRKRDIRKEIGICPKFVETRWFVGFIIIRWVQGKMPNIQKSKVVQKALAEFGDISFIDPLGRILNPQYNLTCWFESRKISLSDSFPLFCQSFIELNKVKKDIIGDAKHQKICDCLANETFKLTLNSDQGVLSALAYSITPAGQQSLANQNLTVIPEDLHPDILAQVPFLSQTPSFRDDQKCKNDDDFDVEDLNSEDNGTELYETVPNEADCERIFSRARWIEGKRRKRLKLKRLIAIIRIGSK</sequence>
<proteinExistence type="predicted"/>
<dbReference type="Proteomes" id="UP000324800">
    <property type="component" value="Unassembled WGS sequence"/>
</dbReference>
<organism evidence="1 2">
    <name type="scientific">Streblomastix strix</name>
    <dbReference type="NCBI Taxonomy" id="222440"/>
    <lineage>
        <taxon>Eukaryota</taxon>
        <taxon>Metamonada</taxon>
        <taxon>Preaxostyla</taxon>
        <taxon>Oxymonadida</taxon>
        <taxon>Streblomastigidae</taxon>
        <taxon>Streblomastix</taxon>
    </lineage>
</organism>
<protein>
    <recommendedName>
        <fullName evidence="3">HAT C-terminal dimerisation domain-containing protein</fullName>
    </recommendedName>
</protein>
<evidence type="ECO:0000313" key="2">
    <source>
        <dbReference type="Proteomes" id="UP000324800"/>
    </source>
</evidence>